<reference evidence="1" key="1">
    <citation type="submission" date="2023-06" db="EMBL/GenBank/DDBJ databases">
        <authorList>
            <person name="Kurt Z."/>
        </authorList>
    </citation>
    <scope>NUCLEOTIDE SEQUENCE</scope>
</reference>
<dbReference type="EMBL" id="CAXDID020000417">
    <property type="protein sequence ID" value="CAL6089218.1"/>
    <property type="molecule type" value="Genomic_DNA"/>
</dbReference>
<reference evidence="2 3" key="2">
    <citation type="submission" date="2024-07" db="EMBL/GenBank/DDBJ databases">
        <authorList>
            <person name="Akdeniz Z."/>
        </authorList>
    </citation>
    <scope>NUCLEOTIDE SEQUENCE [LARGE SCALE GENOMIC DNA]</scope>
</reference>
<comment type="caution">
    <text evidence="1">The sequence shown here is derived from an EMBL/GenBank/DDBJ whole genome shotgun (WGS) entry which is preliminary data.</text>
</comment>
<organism evidence="1">
    <name type="scientific">Hexamita inflata</name>
    <dbReference type="NCBI Taxonomy" id="28002"/>
    <lineage>
        <taxon>Eukaryota</taxon>
        <taxon>Metamonada</taxon>
        <taxon>Diplomonadida</taxon>
        <taxon>Hexamitidae</taxon>
        <taxon>Hexamitinae</taxon>
        <taxon>Hexamita</taxon>
    </lineage>
</organism>
<gene>
    <name evidence="1" type="ORF">HINF_LOCUS22239</name>
    <name evidence="2" type="ORF">HINF_LOCUS64703</name>
</gene>
<evidence type="ECO:0000313" key="1">
    <source>
        <dbReference type="EMBL" id="CAI9934594.1"/>
    </source>
</evidence>
<proteinExistence type="predicted"/>
<sequence>MSSCETQLRISAASVHQFNPMSVSLTKVQPDNVFFAHKQFPWINKRVKFQLETDGFATVWVCQAPVLINIVVDCKFVMSKGSAIEIDVEADQFDFYTNYLYYTVQSSDSDKLIKAEITDVFKIDVNDSKILKIEEKNQYTTSFLIIYRQKPTLRSQAWILVQSFVSQKSSRLQKKNASQKSTRLVNTTQPLNISQFIPFRNSARLNSKQRFRSTKNQKRRRARAGQYGSLLPLSKWLLLQQRFWYSSTLNTRRIRYTPTYKPKKRTSCLMIQSDFDYNK</sequence>
<accession>A0AA86PF31</accession>
<keyword evidence="3" id="KW-1185">Reference proteome</keyword>
<evidence type="ECO:0000313" key="3">
    <source>
        <dbReference type="Proteomes" id="UP001642409"/>
    </source>
</evidence>
<dbReference type="Proteomes" id="UP001642409">
    <property type="component" value="Unassembled WGS sequence"/>
</dbReference>
<dbReference type="EMBL" id="CATOUU010000574">
    <property type="protein sequence ID" value="CAI9934594.1"/>
    <property type="molecule type" value="Genomic_DNA"/>
</dbReference>
<name>A0AA86PF31_9EUKA</name>
<protein>
    <submittedName>
        <fullName evidence="2">Hypothetical_protein</fullName>
    </submittedName>
</protein>
<evidence type="ECO:0000313" key="2">
    <source>
        <dbReference type="EMBL" id="CAL6089218.1"/>
    </source>
</evidence>
<dbReference type="AlphaFoldDB" id="A0AA86PF31"/>